<sequence>MLNNEYMENRGKYKDRIDTELDIYFDGNYEVAGGLGSTIVADEWEKYEKN</sequence>
<dbReference type="EMBL" id="CYXX01000015">
    <property type="protein sequence ID" value="CUN14716.1"/>
    <property type="molecule type" value="Genomic_DNA"/>
</dbReference>
<gene>
    <name evidence="1" type="ORF">ERS852444_02095</name>
</gene>
<evidence type="ECO:0000313" key="2">
    <source>
        <dbReference type="Proteomes" id="UP000095453"/>
    </source>
</evidence>
<reference evidence="1 2" key="1">
    <citation type="submission" date="2015-09" db="EMBL/GenBank/DDBJ databases">
        <authorList>
            <consortium name="Pathogen Informatics"/>
        </authorList>
    </citation>
    <scope>NUCLEOTIDE SEQUENCE [LARGE SCALE GENOMIC DNA]</scope>
    <source>
        <strain evidence="1 2">2789STDY5608887</strain>
    </source>
</reference>
<organism evidence="1 2">
    <name type="scientific">Roseburia inulinivorans</name>
    <dbReference type="NCBI Taxonomy" id="360807"/>
    <lineage>
        <taxon>Bacteria</taxon>
        <taxon>Bacillati</taxon>
        <taxon>Bacillota</taxon>
        <taxon>Clostridia</taxon>
        <taxon>Lachnospirales</taxon>
        <taxon>Lachnospiraceae</taxon>
        <taxon>Roseburia</taxon>
    </lineage>
</organism>
<proteinExistence type="predicted"/>
<dbReference type="Proteomes" id="UP000095453">
    <property type="component" value="Unassembled WGS sequence"/>
</dbReference>
<dbReference type="RefSeq" id="WP_156333842.1">
    <property type="nucleotide sequence ID" value="NZ_CYXX01000015.1"/>
</dbReference>
<evidence type="ECO:0000313" key="1">
    <source>
        <dbReference type="EMBL" id="CUN14716.1"/>
    </source>
</evidence>
<name>A0A173UK40_9FIRM</name>
<dbReference type="AlphaFoldDB" id="A0A173UK40"/>
<accession>A0A173UK40</accession>
<protein>
    <submittedName>
        <fullName evidence="1">Uncharacterized protein</fullName>
    </submittedName>
</protein>